<evidence type="ECO:0000256" key="3">
    <source>
        <dbReference type="ARBA" id="ARBA00022694"/>
    </source>
</evidence>
<comment type="cofactor">
    <cofactor evidence="1">
        <name>Mg(2+)</name>
        <dbReference type="ChEBI" id="CHEBI:18420"/>
    </cofactor>
</comment>
<sequence length="380" mass="42925">MSILDNIQNKQKTALLKVAEILRDTKGSGRALLVGGCVRDGLLGIPAKDIDIEVYGLDADAVEAALKPHFRLDTVGRAFGVFILKGLDIDIALPRRESRIGPKHTDFKVEGDPHMSPEEAASRRDFTINAISCDPLTGDMLDPYDGIPDLKARRLRHVSEAFSEDPLRVLRGMQFIARFDLTAAPETIALCRQLSPEHLPMERLWEEWKKLILKGQQIRKGLNFLKDCDWLQYFPELAALDGCEQEPQWHPEGDVWTHTGHCLDAYAAHRIGDEWEDLVVGFAVLCHDFGKPDTTYTDDNGRIRSPRHDVLGVPIAKTFLERLTRQKKIFEEVLPLVEQHMRPLALYRDGAGDSAIRRLAARVKRIDRLVRVAHADKNGR</sequence>
<keyword evidence="2 11" id="KW-0808">Transferase</keyword>
<accession>A0ABU1AYQ8</accession>
<keyword evidence="8" id="KW-0067">ATP-binding</keyword>
<evidence type="ECO:0000259" key="14">
    <source>
        <dbReference type="Pfam" id="PF12627"/>
    </source>
</evidence>
<dbReference type="InterPro" id="IPR050124">
    <property type="entry name" value="tRNA_CCA-adding_enzyme"/>
</dbReference>
<comment type="similarity">
    <text evidence="11">Belongs to the tRNA nucleotidyltransferase/poly(A) polymerase family.</text>
</comment>
<evidence type="ECO:0000259" key="12">
    <source>
        <dbReference type="Pfam" id="PF01743"/>
    </source>
</evidence>
<dbReference type="Gene3D" id="3.30.460.10">
    <property type="entry name" value="Beta Polymerase, domain 2"/>
    <property type="match status" value="1"/>
</dbReference>
<proteinExistence type="inferred from homology"/>
<dbReference type="InterPro" id="IPR006674">
    <property type="entry name" value="HD_domain"/>
</dbReference>
<keyword evidence="3" id="KW-0819">tRNA processing</keyword>
<name>A0ABU1AYQ8_9BACT</name>
<dbReference type="SUPFAM" id="SSF81301">
    <property type="entry name" value="Nucleotidyltransferase"/>
    <property type="match status" value="1"/>
</dbReference>
<feature type="non-terminal residue" evidence="15">
    <location>
        <position position="380"/>
    </location>
</feature>
<reference evidence="15 16" key="1">
    <citation type="submission" date="2023-04" db="EMBL/GenBank/DDBJ databases">
        <title>A novel bacteria isolated from coastal sediment.</title>
        <authorList>
            <person name="Liu X.-J."/>
            <person name="Du Z.-J."/>
        </authorList>
    </citation>
    <scope>NUCLEOTIDE SEQUENCE [LARGE SCALE GENOMIC DNA]</scope>
    <source>
        <strain evidence="15 16">SDUM461003</strain>
    </source>
</reference>
<evidence type="ECO:0000256" key="2">
    <source>
        <dbReference type="ARBA" id="ARBA00022679"/>
    </source>
</evidence>
<evidence type="ECO:0000313" key="16">
    <source>
        <dbReference type="Proteomes" id="UP001225316"/>
    </source>
</evidence>
<evidence type="ECO:0000313" key="15">
    <source>
        <dbReference type="EMBL" id="MDQ8209276.1"/>
    </source>
</evidence>
<feature type="domain" description="Poly A polymerase head" evidence="12">
    <location>
        <begin position="32"/>
        <end position="156"/>
    </location>
</feature>
<dbReference type="Pfam" id="PF12627">
    <property type="entry name" value="PolyA_pol_RNAbd"/>
    <property type="match status" value="1"/>
</dbReference>
<keyword evidence="9" id="KW-0460">Magnesium</keyword>
<keyword evidence="6" id="KW-0547">Nucleotide-binding</keyword>
<evidence type="ECO:0000256" key="1">
    <source>
        <dbReference type="ARBA" id="ARBA00001946"/>
    </source>
</evidence>
<keyword evidence="7" id="KW-0692">RNA repair</keyword>
<dbReference type="InterPro" id="IPR003607">
    <property type="entry name" value="HD/PDEase_dom"/>
</dbReference>
<feature type="domain" description="tRNA nucleotidyltransferase/poly(A) polymerase RNA and SrmB- binding" evidence="14">
    <location>
        <begin position="183"/>
        <end position="239"/>
    </location>
</feature>
<dbReference type="SUPFAM" id="SSF81891">
    <property type="entry name" value="Poly A polymerase C-terminal region-like"/>
    <property type="match status" value="1"/>
</dbReference>
<dbReference type="Gene3D" id="1.10.3090.10">
    <property type="entry name" value="cca-adding enzyme, domain 2"/>
    <property type="match status" value="1"/>
</dbReference>
<dbReference type="CDD" id="cd05398">
    <property type="entry name" value="NT_ClassII-CCAase"/>
    <property type="match status" value="1"/>
</dbReference>
<dbReference type="Proteomes" id="UP001225316">
    <property type="component" value="Unassembled WGS sequence"/>
</dbReference>
<dbReference type="Pfam" id="PF01743">
    <property type="entry name" value="PolyA_pol"/>
    <property type="match status" value="1"/>
</dbReference>
<keyword evidence="4" id="KW-0548">Nucleotidyltransferase</keyword>
<dbReference type="CDD" id="cd00077">
    <property type="entry name" value="HDc"/>
    <property type="match status" value="1"/>
</dbReference>
<evidence type="ECO:0000256" key="6">
    <source>
        <dbReference type="ARBA" id="ARBA00022741"/>
    </source>
</evidence>
<dbReference type="Pfam" id="PF01966">
    <property type="entry name" value="HD"/>
    <property type="match status" value="1"/>
</dbReference>
<evidence type="ECO:0000256" key="11">
    <source>
        <dbReference type="RuleBase" id="RU003953"/>
    </source>
</evidence>
<dbReference type="PANTHER" id="PTHR47545:SF1">
    <property type="entry name" value="MULTIFUNCTIONAL CCA PROTEIN"/>
    <property type="match status" value="1"/>
</dbReference>
<evidence type="ECO:0000259" key="13">
    <source>
        <dbReference type="Pfam" id="PF01966"/>
    </source>
</evidence>
<dbReference type="EMBL" id="JARXHW010000060">
    <property type="protein sequence ID" value="MDQ8209276.1"/>
    <property type="molecule type" value="Genomic_DNA"/>
</dbReference>
<evidence type="ECO:0000256" key="5">
    <source>
        <dbReference type="ARBA" id="ARBA00022723"/>
    </source>
</evidence>
<keyword evidence="16" id="KW-1185">Reference proteome</keyword>
<dbReference type="InterPro" id="IPR032828">
    <property type="entry name" value="PolyA_RNA-bd"/>
</dbReference>
<feature type="domain" description="HD" evidence="13">
    <location>
        <begin position="266"/>
        <end position="370"/>
    </location>
</feature>
<evidence type="ECO:0000256" key="9">
    <source>
        <dbReference type="ARBA" id="ARBA00022842"/>
    </source>
</evidence>
<evidence type="ECO:0000256" key="4">
    <source>
        <dbReference type="ARBA" id="ARBA00022695"/>
    </source>
</evidence>
<keyword evidence="5" id="KW-0479">Metal-binding</keyword>
<evidence type="ECO:0000256" key="10">
    <source>
        <dbReference type="ARBA" id="ARBA00022884"/>
    </source>
</evidence>
<dbReference type="InterPro" id="IPR002646">
    <property type="entry name" value="PolA_pol_head_dom"/>
</dbReference>
<organism evidence="15 16">
    <name type="scientific">Thalassobacterium maritimum</name>
    <dbReference type="NCBI Taxonomy" id="3041265"/>
    <lineage>
        <taxon>Bacteria</taxon>
        <taxon>Pseudomonadati</taxon>
        <taxon>Verrucomicrobiota</taxon>
        <taxon>Opitutia</taxon>
        <taxon>Puniceicoccales</taxon>
        <taxon>Coraliomargaritaceae</taxon>
        <taxon>Thalassobacterium</taxon>
    </lineage>
</organism>
<protein>
    <submittedName>
        <fullName evidence="15">HD domain-containing protein</fullName>
    </submittedName>
</protein>
<evidence type="ECO:0000256" key="8">
    <source>
        <dbReference type="ARBA" id="ARBA00022840"/>
    </source>
</evidence>
<gene>
    <name evidence="15" type="ORF">QEH52_17245</name>
</gene>
<keyword evidence="10 11" id="KW-0694">RNA-binding</keyword>
<dbReference type="PANTHER" id="PTHR47545">
    <property type="entry name" value="MULTIFUNCTIONAL CCA PROTEIN"/>
    <property type="match status" value="1"/>
</dbReference>
<dbReference type="RefSeq" id="WP_308952162.1">
    <property type="nucleotide sequence ID" value="NZ_JARXHW010000060.1"/>
</dbReference>
<comment type="caution">
    <text evidence="15">The sequence shown here is derived from an EMBL/GenBank/DDBJ whole genome shotgun (WGS) entry which is preliminary data.</text>
</comment>
<dbReference type="InterPro" id="IPR043519">
    <property type="entry name" value="NT_sf"/>
</dbReference>
<evidence type="ECO:0000256" key="7">
    <source>
        <dbReference type="ARBA" id="ARBA00022800"/>
    </source>
</evidence>